<dbReference type="GO" id="GO:0007021">
    <property type="term" value="P:tubulin complex assembly"/>
    <property type="evidence" value="ECO:0007669"/>
    <property type="project" value="TreeGrafter"/>
</dbReference>
<reference evidence="6" key="2">
    <citation type="submission" date="2023-06" db="EMBL/GenBank/DDBJ databases">
        <authorList>
            <person name="Kobayashi Y."/>
            <person name="Kayamori A."/>
            <person name="Aoki K."/>
            <person name="Shiwa Y."/>
            <person name="Fujita N."/>
            <person name="Sugita T."/>
            <person name="Iwasaki W."/>
            <person name="Tanaka N."/>
            <person name="Takashima M."/>
        </authorList>
    </citation>
    <scope>NUCLEOTIDE SEQUENCE</scope>
    <source>
        <strain evidence="6">HIS016</strain>
    </source>
</reference>
<evidence type="ECO:0000259" key="5">
    <source>
        <dbReference type="PROSITE" id="PS51329"/>
    </source>
</evidence>
<feature type="compositionally biased region" description="Low complexity" evidence="4">
    <location>
        <begin position="87"/>
        <end position="112"/>
    </location>
</feature>
<dbReference type="PANTHER" id="PTHR15139:SF0">
    <property type="entry name" value="TUBULIN-SPECIFIC CHAPERONE C"/>
    <property type="match status" value="1"/>
</dbReference>
<gene>
    <name evidence="6" type="ORF">CspeluHIS016_0502100</name>
</gene>
<dbReference type="Pfam" id="PF07986">
    <property type="entry name" value="TBCC"/>
    <property type="match status" value="1"/>
</dbReference>
<dbReference type="InterPro" id="IPR016098">
    <property type="entry name" value="CAP/MinC_C"/>
</dbReference>
<protein>
    <recommendedName>
        <fullName evidence="5">C-CAP/cofactor C-like domain-containing protein</fullName>
    </recommendedName>
</protein>
<organism evidence="6 7">
    <name type="scientific">Cutaneotrichosporon spelunceum</name>
    <dbReference type="NCBI Taxonomy" id="1672016"/>
    <lineage>
        <taxon>Eukaryota</taxon>
        <taxon>Fungi</taxon>
        <taxon>Dikarya</taxon>
        <taxon>Basidiomycota</taxon>
        <taxon>Agaricomycotina</taxon>
        <taxon>Tremellomycetes</taxon>
        <taxon>Trichosporonales</taxon>
        <taxon>Trichosporonaceae</taxon>
        <taxon>Cutaneotrichosporon</taxon>
    </lineage>
</organism>
<dbReference type="InterPro" id="IPR027684">
    <property type="entry name" value="TBCC"/>
</dbReference>
<keyword evidence="3" id="KW-0963">Cytoplasm</keyword>
<comment type="caution">
    <text evidence="6">The sequence shown here is derived from an EMBL/GenBank/DDBJ whole genome shotgun (WGS) entry which is preliminary data.</text>
</comment>
<keyword evidence="7" id="KW-1185">Reference proteome</keyword>
<dbReference type="InterPro" id="IPR017901">
    <property type="entry name" value="C-CAP_CF_C-like"/>
</dbReference>
<reference evidence="6" key="1">
    <citation type="journal article" date="2023" name="BMC Genomics">
        <title>Chromosome-level genome assemblies of Cutaneotrichosporon spp. (Trichosporonales, Basidiomycota) reveal imbalanced evolution between nucleotide sequences and chromosome synteny.</title>
        <authorList>
            <person name="Kobayashi Y."/>
            <person name="Kayamori A."/>
            <person name="Aoki K."/>
            <person name="Shiwa Y."/>
            <person name="Matsutani M."/>
            <person name="Fujita N."/>
            <person name="Sugita T."/>
            <person name="Iwasaki W."/>
            <person name="Tanaka N."/>
            <person name="Takashima M."/>
        </authorList>
    </citation>
    <scope>NUCLEOTIDE SEQUENCE</scope>
    <source>
        <strain evidence="6">HIS016</strain>
    </source>
</reference>
<evidence type="ECO:0000256" key="1">
    <source>
        <dbReference type="ARBA" id="ARBA00004496"/>
    </source>
</evidence>
<dbReference type="GO" id="GO:0007023">
    <property type="term" value="P:post-chaperonin tubulin folding pathway"/>
    <property type="evidence" value="ECO:0007669"/>
    <property type="project" value="InterPro"/>
</dbReference>
<dbReference type="InterPro" id="IPR012945">
    <property type="entry name" value="Tubulin-bd_cofactor_C_dom"/>
</dbReference>
<dbReference type="Proteomes" id="UP001222932">
    <property type="component" value="Unassembled WGS sequence"/>
</dbReference>
<dbReference type="Gene3D" id="2.160.20.70">
    <property type="match status" value="1"/>
</dbReference>
<dbReference type="AlphaFoldDB" id="A0AAD3YDH5"/>
<evidence type="ECO:0000313" key="7">
    <source>
        <dbReference type="Proteomes" id="UP001222932"/>
    </source>
</evidence>
<dbReference type="Gene3D" id="1.20.58.1250">
    <property type="entry name" value="Tubulin Binding Cofactor C, N-terminal domain"/>
    <property type="match status" value="1"/>
</dbReference>
<evidence type="ECO:0000256" key="3">
    <source>
        <dbReference type="ARBA" id="ARBA00022490"/>
    </source>
</evidence>
<dbReference type="PANTHER" id="PTHR15139">
    <property type="entry name" value="TUBULIN FOLDING COFACTOR C"/>
    <property type="match status" value="1"/>
</dbReference>
<comment type="similarity">
    <text evidence="2">Belongs to the TBCC family.</text>
</comment>
<dbReference type="GO" id="GO:0005737">
    <property type="term" value="C:cytoplasm"/>
    <property type="evidence" value="ECO:0007669"/>
    <property type="project" value="UniProtKB-SubCell"/>
</dbReference>
<feature type="region of interest" description="Disordered" evidence="4">
    <location>
        <begin position="76"/>
        <end position="134"/>
    </location>
</feature>
<dbReference type="EMBL" id="BTCM01000005">
    <property type="protein sequence ID" value="GMK58178.1"/>
    <property type="molecule type" value="Genomic_DNA"/>
</dbReference>
<dbReference type="InterPro" id="IPR038397">
    <property type="entry name" value="TBCC_N_sf"/>
</dbReference>
<evidence type="ECO:0000256" key="2">
    <source>
        <dbReference type="ARBA" id="ARBA00008848"/>
    </source>
</evidence>
<proteinExistence type="inferred from homology"/>
<sequence>MASTSDAAAFYATFQALKAETADELTRSTADAAPKLAALRSALADARPTLPPYDQRSYDLQVRQLETRLASLRSEKPKSRFAFKRPASTSTSGTASRAQSASPAPPTSNASAPTPPPTTTYTISTQRGQTLTPKYPGDATFTLTLADLEDCIVDLRGSQALTSLHARGLKSCVVLTSVMAGSAMLSDLHHCVVVLGAQQFRLHDTTDSLLLLHVASLPVIERCKGVRFGPYPFQTESESQHEQVQDFDWVRPGPSPHWSLLSADQAGVLRSAFLASPTPTAEQLLAQHC</sequence>
<feature type="domain" description="C-CAP/cofactor C-like" evidence="5">
    <location>
        <begin position="113"/>
        <end position="249"/>
    </location>
</feature>
<comment type="subcellular location">
    <subcellularLocation>
        <location evidence="1">Cytoplasm</location>
    </subcellularLocation>
</comment>
<accession>A0AAD3YDH5</accession>
<dbReference type="PROSITE" id="PS51329">
    <property type="entry name" value="C_CAP_COFACTOR_C"/>
    <property type="match status" value="1"/>
</dbReference>
<evidence type="ECO:0000313" key="6">
    <source>
        <dbReference type="EMBL" id="GMK58178.1"/>
    </source>
</evidence>
<name>A0AAD3YDH5_9TREE</name>
<evidence type="ECO:0000256" key="4">
    <source>
        <dbReference type="SAM" id="MobiDB-lite"/>
    </source>
</evidence>